<dbReference type="Gene3D" id="3.40.50.12780">
    <property type="entry name" value="N-terminal domain of ligase-like"/>
    <property type="match status" value="1"/>
</dbReference>
<dbReference type="Gene3D" id="3.30.559.30">
    <property type="entry name" value="Nonribosomal peptide synthetase, condensation domain"/>
    <property type="match status" value="2"/>
</dbReference>
<dbReference type="GO" id="GO:0003824">
    <property type="term" value="F:catalytic activity"/>
    <property type="evidence" value="ECO:0007669"/>
    <property type="project" value="InterPro"/>
</dbReference>
<dbReference type="InterPro" id="IPR009081">
    <property type="entry name" value="PP-bd_ACP"/>
</dbReference>
<dbReference type="GO" id="GO:0031177">
    <property type="term" value="F:phosphopantetheine binding"/>
    <property type="evidence" value="ECO:0007669"/>
    <property type="project" value="InterPro"/>
</dbReference>
<dbReference type="InterPro" id="IPR023213">
    <property type="entry name" value="CAT-like_dom_sf"/>
</dbReference>
<name>A0A9W6R6N3_9PSEU</name>
<dbReference type="InterPro" id="IPR010071">
    <property type="entry name" value="AA_adenyl_dom"/>
</dbReference>
<keyword evidence="2" id="KW-0596">Phosphopantetheine</keyword>
<dbReference type="Pfam" id="PF00501">
    <property type="entry name" value="AMP-binding"/>
    <property type="match status" value="1"/>
</dbReference>
<dbReference type="SMART" id="SM00823">
    <property type="entry name" value="PKS_PP"/>
    <property type="match status" value="1"/>
</dbReference>
<dbReference type="InterPro" id="IPR045851">
    <property type="entry name" value="AMP-bd_C_sf"/>
</dbReference>
<proteinExistence type="predicted"/>
<protein>
    <recommendedName>
        <fullName evidence="4">Carrier domain-containing protein</fullName>
    </recommendedName>
</protein>
<dbReference type="PANTHER" id="PTHR45527">
    <property type="entry name" value="NONRIBOSOMAL PEPTIDE SYNTHETASE"/>
    <property type="match status" value="1"/>
</dbReference>
<dbReference type="PROSITE" id="PS50075">
    <property type="entry name" value="CARRIER"/>
    <property type="match status" value="1"/>
</dbReference>
<keyword evidence="3" id="KW-0597">Phosphoprotein</keyword>
<dbReference type="SUPFAM" id="SSF52777">
    <property type="entry name" value="CoA-dependent acyltransferases"/>
    <property type="match status" value="4"/>
</dbReference>
<dbReference type="EMBL" id="BSTI01000020">
    <property type="protein sequence ID" value="GLY70036.1"/>
    <property type="molecule type" value="Genomic_DNA"/>
</dbReference>
<dbReference type="SUPFAM" id="SSF56801">
    <property type="entry name" value="Acetyl-CoA synthetase-like"/>
    <property type="match status" value="1"/>
</dbReference>
<dbReference type="InterPro" id="IPR020806">
    <property type="entry name" value="PKS_PP-bd"/>
</dbReference>
<dbReference type="CDD" id="cd19531">
    <property type="entry name" value="LCL_NRPS-like"/>
    <property type="match status" value="1"/>
</dbReference>
<keyword evidence="6" id="KW-1185">Reference proteome</keyword>
<dbReference type="Gene3D" id="3.30.559.10">
    <property type="entry name" value="Chloramphenicol acetyltransferase-like domain"/>
    <property type="match status" value="2"/>
</dbReference>
<comment type="cofactor">
    <cofactor evidence="1">
        <name>pantetheine 4'-phosphate</name>
        <dbReference type="ChEBI" id="CHEBI:47942"/>
    </cofactor>
</comment>
<dbReference type="RefSeq" id="WP_285489361.1">
    <property type="nucleotide sequence ID" value="NZ_BSTI01000020.1"/>
</dbReference>
<dbReference type="Pfam" id="PF00550">
    <property type="entry name" value="PP-binding"/>
    <property type="match status" value="1"/>
</dbReference>
<dbReference type="PANTHER" id="PTHR45527:SF1">
    <property type="entry name" value="FATTY ACID SYNTHASE"/>
    <property type="match status" value="1"/>
</dbReference>
<dbReference type="Proteomes" id="UP001165136">
    <property type="component" value="Unassembled WGS sequence"/>
</dbReference>
<evidence type="ECO:0000259" key="4">
    <source>
        <dbReference type="PROSITE" id="PS50075"/>
    </source>
</evidence>
<dbReference type="InterPro" id="IPR000873">
    <property type="entry name" value="AMP-dep_synth/lig_dom"/>
</dbReference>
<evidence type="ECO:0000313" key="5">
    <source>
        <dbReference type="EMBL" id="GLY70036.1"/>
    </source>
</evidence>
<organism evidence="5 6">
    <name type="scientific">Amycolatopsis taiwanensis</name>
    <dbReference type="NCBI Taxonomy" id="342230"/>
    <lineage>
        <taxon>Bacteria</taxon>
        <taxon>Bacillati</taxon>
        <taxon>Actinomycetota</taxon>
        <taxon>Actinomycetes</taxon>
        <taxon>Pseudonocardiales</taxon>
        <taxon>Pseudonocardiaceae</taxon>
        <taxon>Amycolatopsis</taxon>
    </lineage>
</organism>
<comment type="caution">
    <text evidence="5">The sequence shown here is derived from an EMBL/GenBank/DDBJ whole genome shotgun (WGS) entry which is preliminary data.</text>
</comment>
<dbReference type="Gene3D" id="1.10.1200.10">
    <property type="entry name" value="ACP-like"/>
    <property type="match status" value="1"/>
</dbReference>
<dbReference type="GO" id="GO:0005737">
    <property type="term" value="C:cytoplasm"/>
    <property type="evidence" value="ECO:0007669"/>
    <property type="project" value="TreeGrafter"/>
</dbReference>
<dbReference type="InterPro" id="IPR001242">
    <property type="entry name" value="Condensation_dom"/>
</dbReference>
<dbReference type="CDD" id="cd05930">
    <property type="entry name" value="A_NRPS"/>
    <property type="match status" value="1"/>
</dbReference>
<dbReference type="NCBIfam" id="TIGR01733">
    <property type="entry name" value="AA-adenyl-dom"/>
    <property type="match status" value="1"/>
</dbReference>
<dbReference type="Pfam" id="PF00668">
    <property type="entry name" value="Condensation"/>
    <property type="match status" value="2"/>
</dbReference>
<dbReference type="GO" id="GO:0044550">
    <property type="term" value="P:secondary metabolite biosynthetic process"/>
    <property type="evidence" value="ECO:0007669"/>
    <property type="project" value="TreeGrafter"/>
</dbReference>
<evidence type="ECO:0000256" key="1">
    <source>
        <dbReference type="ARBA" id="ARBA00001957"/>
    </source>
</evidence>
<evidence type="ECO:0000313" key="6">
    <source>
        <dbReference type="Proteomes" id="UP001165136"/>
    </source>
</evidence>
<dbReference type="InterPro" id="IPR036736">
    <property type="entry name" value="ACP-like_sf"/>
</dbReference>
<dbReference type="PROSITE" id="PS00455">
    <property type="entry name" value="AMP_BINDING"/>
    <property type="match status" value="1"/>
</dbReference>
<accession>A0A9W6R6N3</accession>
<feature type="domain" description="Carrier" evidence="4">
    <location>
        <begin position="972"/>
        <end position="1050"/>
    </location>
</feature>
<dbReference type="InterPro" id="IPR042099">
    <property type="entry name" value="ANL_N_sf"/>
</dbReference>
<dbReference type="GO" id="GO:0008610">
    <property type="term" value="P:lipid biosynthetic process"/>
    <property type="evidence" value="ECO:0007669"/>
    <property type="project" value="UniProtKB-ARBA"/>
</dbReference>
<dbReference type="GO" id="GO:0043041">
    <property type="term" value="P:amino acid activation for nonribosomal peptide biosynthetic process"/>
    <property type="evidence" value="ECO:0007669"/>
    <property type="project" value="TreeGrafter"/>
</dbReference>
<dbReference type="InterPro" id="IPR020845">
    <property type="entry name" value="AMP-binding_CS"/>
</dbReference>
<evidence type="ECO:0000256" key="2">
    <source>
        <dbReference type="ARBA" id="ARBA00022450"/>
    </source>
</evidence>
<dbReference type="InterPro" id="IPR006162">
    <property type="entry name" value="Ppantetheine_attach_site"/>
</dbReference>
<reference evidence="5" key="1">
    <citation type="submission" date="2023-03" db="EMBL/GenBank/DDBJ databases">
        <title>Amycolatopsis taiwanensis NBRC 103393.</title>
        <authorList>
            <person name="Ichikawa N."/>
            <person name="Sato H."/>
            <person name="Tonouchi N."/>
        </authorList>
    </citation>
    <scope>NUCLEOTIDE SEQUENCE</scope>
    <source>
        <strain evidence="5">NBRC 103393</strain>
    </source>
</reference>
<sequence length="1478" mass="160245">MTKPALVPRKARVAPLSFAQERLWFIDAASPGSATYNVPLFLRWTEPVDTEALAAALTAVVRRHEVLRTTYRLEDGAPVQVVNEPGRVPVTEVWLDDAGDTGERVRADAVRRGRLPFDLSTEPALRCVVWRGVPGGDAMLLCVHHIAMDGWSSGPLLSDLDRAYRAALAGHEPGFAELPLQYSDFAVRDRESFDSPEMATRLATRVGELLVTPPELVLFGRRGPTRIEGERRGDRYVFEVPDELLRRIGALATALKATPFVVLLAAFQVVMQRWSEREDFSLGTIMANRSASSVDELVGFFVNTVPLRCSVNPLGSFRELCTGVRAEAFSALTHQRIPFDRLTAAARERGAGALANVTFALQNMPEPDYPDTPRWTMPEVLPTATAKSDLLMLFEQGSAGLRGVVEYDVDRYSAEIARQIGDGVATVLAAAVAEPDLPVAALPLTRRTGGAPPNNVLVGPRKPHAATTILDVLAERIAQAEPGACAVSCGADRTSWAELDGWSWAIAARARELDATFIPVLAARGGAFLAGWIGVLRAGAAYVPLSLDTPPHRMEYILDEVGATTVLADGVGAEILAGFGGRYEVLRIDELRDVRVPAEPVPVDADAPVTVLYTSGTTGRPKGAVLKHRGLLNTVLWWAGEVDLTPSDRVLCSWTTQFDAASFDIFRTLAAGAELVLADDVARRDPRALLRLLRGPGAPNVTSTTPALLRAMLDVDPSQDPTGVRAISVGGEALTQRLVVECKRRWGAPVHNIYGPTEISCLSTGAWIDPEEERPPIGPPIPNMRAYVLGRHGEELPSGAPGELYLAGDGVGLGYLADSEHTDRVFVPDILPDRPGDKMYRTGDRVRIREDGQLDFLGRFDGYVKIMGNRIDPNDVRTLLEEQPSVRAAVVHPRGTPTRLIAHVVLSDVDRMPTREELLKPLLGWLPPPVLPAEVYVVESVPRNAHDKVDIRALLELPAIPLPHADDDAGAPGLDEDTRRAADLVAGVLSGVAPEDLRADSNFFAVGGHSLLAVRLIAEAERRWGVSLRLREFLADPTLAGLGRLLAGAPSIPDTRIEELGRCPATSVQQRLWFLDRTRALRTSYLVPTVIEFTGGVDAERLRLATAQVLARHPALRSRFELDHEQRRVFYRTDGPPPPVGLLDATAKGLSADELASYLDERCWTPFDLDAELPTRAEVITDSGRVLLVLVSHHLVFDGWSRDVVFRELTVAYSSTVDDLPDAVHPAELVGTNETDAGEMIERLRGAPTDVELPGRRARPAVQAYTGAAHVITFGAGLTARLRAVTAELGCSAFVTAATLVAAALARRVAQRDFLFAFPWSGRDRAGSAHAVGMFVNTLVLRTDLRDNPTWRDALVRVREEAKACYRNADVPFEKLAEALHPDRDLSRPPLTPVYLGDFAGRATAPDLGEGITSRLLPLTRFPVKYELELTVTDLDDDLELAATYAAGLLDAATVADLLGGVVAAAEDLAANPDTAVL</sequence>
<gene>
    <name evidence="5" type="ORF">Atai01_66550</name>
</gene>
<dbReference type="SUPFAM" id="SSF47336">
    <property type="entry name" value="ACP-like"/>
    <property type="match status" value="1"/>
</dbReference>
<evidence type="ECO:0000256" key="3">
    <source>
        <dbReference type="ARBA" id="ARBA00022553"/>
    </source>
</evidence>
<dbReference type="Gene3D" id="3.30.300.30">
    <property type="match status" value="1"/>
</dbReference>
<dbReference type="PROSITE" id="PS00012">
    <property type="entry name" value="PHOSPHOPANTETHEINE"/>
    <property type="match status" value="1"/>
</dbReference>